<dbReference type="InterPro" id="IPR055943">
    <property type="entry name" value="DUF7521"/>
</dbReference>
<proteinExistence type="predicted"/>
<keyword evidence="1" id="KW-0472">Membrane</keyword>
<name>A0ABD5RGP3_9EURY</name>
<dbReference type="RefSeq" id="WP_227230950.1">
    <property type="nucleotide sequence ID" value="NZ_JAJCVJ010000003.1"/>
</dbReference>
<dbReference type="AlphaFoldDB" id="A0ABD5RGP3"/>
<gene>
    <name evidence="2" type="ORF">ACFPJ5_18355</name>
</gene>
<protein>
    <submittedName>
        <fullName evidence="2">Uncharacterized protein</fullName>
    </submittedName>
</protein>
<dbReference type="Pfam" id="PF24365">
    <property type="entry name" value="DUF7521"/>
    <property type="match status" value="1"/>
</dbReference>
<keyword evidence="1" id="KW-0812">Transmembrane</keyword>
<dbReference type="Proteomes" id="UP001596201">
    <property type="component" value="Unassembled WGS sequence"/>
</dbReference>
<feature type="transmembrane region" description="Helical" evidence="1">
    <location>
        <begin position="49"/>
        <end position="68"/>
    </location>
</feature>
<organism evidence="2 3">
    <name type="scientific">Salinirubrum litoreum</name>
    <dbReference type="NCBI Taxonomy" id="1126234"/>
    <lineage>
        <taxon>Archaea</taxon>
        <taxon>Methanobacteriati</taxon>
        <taxon>Methanobacteriota</taxon>
        <taxon>Stenosarchaea group</taxon>
        <taxon>Halobacteria</taxon>
        <taxon>Halobacteriales</taxon>
        <taxon>Haloferacaceae</taxon>
        <taxon>Salinirubrum</taxon>
    </lineage>
</organism>
<feature type="transmembrane region" description="Helical" evidence="1">
    <location>
        <begin position="182"/>
        <end position="203"/>
    </location>
</feature>
<feature type="transmembrane region" description="Helical" evidence="1">
    <location>
        <begin position="209"/>
        <end position="229"/>
    </location>
</feature>
<evidence type="ECO:0000256" key="1">
    <source>
        <dbReference type="SAM" id="Phobius"/>
    </source>
</evidence>
<keyword evidence="3" id="KW-1185">Reference proteome</keyword>
<feature type="transmembrane region" description="Helical" evidence="1">
    <location>
        <begin position="20"/>
        <end position="37"/>
    </location>
</feature>
<accession>A0ABD5RGP3</accession>
<feature type="transmembrane region" description="Helical" evidence="1">
    <location>
        <begin position="122"/>
        <end position="142"/>
    </location>
</feature>
<comment type="caution">
    <text evidence="2">The sequence shown here is derived from an EMBL/GenBank/DDBJ whole genome shotgun (WGS) entry which is preliminary data.</text>
</comment>
<dbReference type="EMBL" id="JBHSKX010000004">
    <property type="protein sequence ID" value="MFC5368892.1"/>
    <property type="molecule type" value="Genomic_DNA"/>
</dbReference>
<feature type="transmembrane region" description="Helical" evidence="1">
    <location>
        <begin position="80"/>
        <end position="101"/>
    </location>
</feature>
<evidence type="ECO:0000313" key="3">
    <source>
        <dbReference type="Proteomes" id="UP001596201"/>
    </source>
</evidence>
<keyword evidence="1" id="KW-1133">Transmembrane helix</keyword>
<evidence type="ECO:0000313" key="2">
    <source>
        <dbReference type="EMBL" id="MFC5368892.1"/>
    </source>
</evidence>
<reference evidence="2 3" key="1">
    <citation type="journal article" date="2019" name="Int. J. Syst. Evol. Microbiol.">
        <title>The Global Catalogue of Microorganisms (GCM) 10K type strain sequencing project: providing services to taxonomists for standard genome sequencing and annotation.</title>
        <authorList>
            <consortium name="The Broad Institute Genomics Platform"/>
            <consortium name="The Broad Institute Genome Sequencing Center for Infectious Disease"/>
            <person name="Wu L."/>
            <person name="Ma J."/>
        </authorList>
    </citation>
    <scope>NUCLEOTIDE SEQUENCE [LARGE SCALE GENOMIC DNA]</scope>
    <source>
        <strain evidence="2 3">CGMCC 1.12237</strain>
    </source>
</reference>
<sequence length="232" mass="22752">MIHPHALTVTLAGTPVVETLATLVVVLAVGLALLVAVRAIRGYRRNADPALRALVVGICLVAVVPLSMQVVDVGLVPDTARYAVVAVAQALGLLAILSAMYGPRRGPPRSAGEGGSAPLSPGDPVVAGIAVVAAVLVGWGLATVGGVGVPTLALTASVVGGGVFVAGQAVRAYRRRGDPRMATLAGGILAVVAGPVPTALVVAGSADATVALAAVTVIAVGQALLLVTLSGR</sequence>
<feature type="transmembrane region" description="Helical" evidence="1">
    <location>
        <begin position="148"/>
        <end position="170"/>
    </location>
</feature>